<comment type="caution">
    <text evidence="1">The sequence shown here is derived from an EMBL/GenBank/DDBJ whole genome shotgun (WGS) entry which is preliminary data.</text>
</comment>
<keyword evidence="2" id="KW-1185">Reference proteome</keyword>
<dbReference type="EMBL" id="JAPHNI010000766">
    <property type="protein sequence ID" value="KAJ8108318.1"/>
    <property type="molecule type" value="Genomic_DNA"/>
</dbReference>
<evidence type="ECO:0000313" key="1">
    <source>
        <dbReference type="EMBL" id="KAJ8108318.1"/>
    </source>
</evidence>
<evidence type="ECO:0000313" key="2">
    <source>
        <dbReference type="Proteomes" id="UP001153331"/>
    </source>
</evidence>
<reference evidence="1" key="1">
    <citation type="submission" date="2022-11" db="EMBL/GenBank/DDBJ databases">
        <title>Genome Sequence of Boeremia exigua.</title>
        <authorList>
            <person name="Buettner E."/>
        </authorList>
    </citation>
    <scope>NUCLEOTIDE SEQUENCE</scope>
    <source>
        <strain evidence="1">CU02</strain>
    </source>
</reference>
<accession>A0ACC2I038</accession>
<sequence length="1380" mass="154743">MANTQSVPDRHERQRRARAVRRQLSSIAPNNSMPQEQSLFFLKLPAEIRFLIFQLLLSQMHDHSRPISMHSISPLYRPGHTYRTTSYTAILRTCRIVYYEAHSIPIRSATHHFRHLGSTSWLYEGDVWLHHMTKQCGAEVYHLHDNLVALNLRNLTKFFLPHLNWKRITWTICAYLWPPVLAGYREIDRLAETLAAIELPASCQEVNLEFEIREDVPEFRKSLQQQAELCKKIGVVTVTDGHAEGQLDNAESAWNQESAGLRKNDGSRLRFDTKYSKQYTWIGSGHARWGTSAHIGEKETVKYRTTRLCWRARRPRRDYMSYDHLDCLDFTKCDEVKNRTVAAKELTATLTCALLQGPASGPPRDTLVDPAHLLIRNACRAGRSDSAATPRLLIDLPLPLGRGGPPSVKNENKNENASTPVYRINIKTEGTFAQKKQIPRSTEQYHIPQPLDSSVGHPPSTHYFLSKEEQAFLASRQYTRAIERIRQEEEVRRLAKEESKQRKKAAKAKAKAKVQAKKSTLTLKKAGASGCASSGCAGGACASSGAGAGAAVPVVSSNLLTPEQKEEAKKKRETQKKARKERKAHRKAKRAEFREKIRQLANRAKFGIAHALSFDRDRTVKETARSTGGFQWLPQASPLLRQHRKEYIPFTRPLLVTTVSTLPPRFMSILANPDASPRAPPKRHQYNLHQTPYPGIRVVPAGLPRTTRSSISMVYYQAGTAATENIPLRRHREDHCSNVVQGDVKVSGTGGGGEHGRHNCSSHHDPQLRRRHTMLASSTRSAFVAASKRPYICRSCLRRAKQLPLAAGSLPPRSSVRSLQTTSQPLAQDDTPFRKALKDAAKQHKKASKGGKKSQKASDPRLEKWELTVGIEIHAELNTARKLFSSAATSMSEPPNTHASLFDIAFPGSQPHFQKETLLPALRAALALDCTIQPRSSFDRKHYFYQDQPNGYQITQYYEPFAKDGHITLFAHDFPAGSAPENCPITIGIKQVQMEQDTAKTVQQPPSTHLLDFNRVSHPLIEIITLPHIHDPLVAAACVRKIQTILKTVDACTAGMEMGGLRADVNVSIRDRSQTSSEGGLSYSGVTGLGQRTEIKNLASVKAVEDAIVAERDRQIELVESGGAVEGETRGWTVGSKTTKRLRGKEGEIDYRYMPDPDISPVYIAQDLVDHLRTNLPVLPDRIVDVLVEKYGLSTKDAGTLLSFDNGDRLEYFFEVTNQLARARDVRPSDTEFSIIGKAAGNWVLMELGTLYKDEEWSETRVSPKVLVSVINPLLQKRITSRSARKLLAAKFEGEERDVEQLIEDFNMVLRPLSAQEYSGLAWTLLEEKPDMVRDIVEKGHEKKIKWFVGQMMARSPEGTVEADVAEQAVKQLLPQQRAE</sequence>
<gene>
    <name evidence="1" type="ORF">OPT61_g8257</name>
</gene>
<name>A0ACC2I038_9PLEO</name>
<proteinExistence type="predicted"/>
<organism evidence="1 2">
    <name type="scientific">Boeremia exigua</name>
    <dbReference type="NCBI Taxonomy" id="749465"/>
    <lineage>
        <taxon>Eukaryota</taxon>
        <taxon>Fungi</taxon>
        <taxon>Dikarya</taxon>
        <taxon>Ascomycota</taxon>
        <taxon>Pezizomycotina</taxon>
        <taxon>Dothideomycetes</taxon>
        <taxon>Pleosporomycetidae</taxon>
        <taxon>Pleosporales</taxon>
        <taxon>Pleosporineae</taxon>
        <taxon>Didymellaceae</taxon>
        <taxon>Boeremia</taxon>
    </lineage>
</organism>
<protein>
    <submittedName>
        <fullName evidence="1">Uncharacterized protein</fullName>
    </submittedName>
</protein>
<dbReference type="Proteomes" id="UP001153331">
    <property type="component" value="Unassembled WGS sequence"/>
</dbReference>